<proteinExistence type="predicted"/>
<keyword evidence="2" id="KW-1185">Reference proteome</keyword>
<accession>A0A918HEE4</accession>
<dbReference type="AlphaFoldDB" id="A0A918HEE4"/>
<gene>
    <name evidence="1" type="ORF">GCM10014713_56570</name>
</gene>
<name>A0A918HEE4_9ACTN</name>
<organism evidence="1 2">
    <name type="scientific">Streptomyces purpureus</name>
    <dbReference type="NCBI Taxonomy" id="1951"/>
    <lineage>
        <taxon>Bacteria</taxon>
        <taxon>Bacillati</taxon>
        <taxon>Actinomycetota</taxon>
        <taxon>Actinomycetes</taxon>
        <taxon>Kitasatosporales</taxon>
        <taxon>Streptomycetaceae</taxon>
        <taxon>Streptomyces</taxon>
    </lineage>
</organism>
<dbReference type="EMBL" id="BMQQ01000028">
    <property type="protein sequence ID" value="GGT55445.1"/>
    <property type="molecule type" value="Genomic_DNA"/>
</dbReference>
<sequence>MMFLATPHRTAFTRFVAPTPMIAEVITCVVEIGAWKRNAEPNMIDAPVVSAAKPCGGSSSMILRPRVRMMRQPPAYVPSDSITAHAIFTQTGIGSPASSTSAMTRAITTMPIVFCASCRP</sequence>
<dbReference type="Proteomes" id="UP000619486">
    <property type="component" value="Unassembled WGS sequence"/>
</dbReference>
<evidence type="ECO:0000313" key="1">
    <source>
        <dbReference type="EMBL" id="GGT55445.1"/>
    </source>
</evidence>
<comment type="caution">
    <text evidence="1">The sequence shown here is derived from an EMBL/GenBank/DDBJ whole genome shotgun (WGS) entry which is preliminary data.</text>
</comment>
<evidence type="ECO:0000313" key="2">
    <source>
        <dbReference type="Proteomes" id="UP000619486"/>
    </source>
</evidence>
<reference evidence="1" key="2">
    <citation type="submission" date="2020-09" db="EMBL/GenBank/DDBJ databases">
        <authorList>
            <person name="Sun Q."/>
            <person name="Ohkuma M."/>
        </authorList>
    </citation>
    <scope>NUCLEOTIDE SEQUENCE</scope>
    <source>
        <strain evidence="1">JCM 3172</strain>
    </source>
</reference>
<protein>
    <submittedName>
        <fullName evidence="1">Uncharacterized protein</fullName>
    </submittedName>
</protein>
<reference evidence="1" key="1">
    <citation type="journal article" date="2014" name="Int. J. Syst. Evol. Microbiol.">
        <title>Complete genome sequence of Corynebacterium casei LMG S-19264T (=DSM 44701T), isolated from a smear-ripened cheese.</title>
        <authorList>
            <consortium name="US DOE Joint Genome Institute (JGI-PGF)"/>
            <person name="Walter F."/>
            <person name="Albersmeier A."/>
            <person name="Kalinowski J."/>
            <person name="Ruckert C."/>
        </authorList>
    </citation>
    <scope>NUCLEOTIDE SEQUENCE</scope>
    <source>
        <strain evidence="1">JCM 3172</strain>
    </source>
</reference>